<dbReference type="FunFam" id="2.60.40.770:FF:000001">
    <property type="entry name" value="NPC intracellular cholesterol transporter 2"/>
    <property type="match status" value="1"/>
</dbReference>
<proteinExistence type="inferred from homology"/>
<comment type="subcellular location">
    <subcellularLocation>
        <location evidence="1">Secreted</location>
    </subcellularLocation>
</comment>
<evidence type="ECO:0000256" key="3">
    <source>
        <dbReference type="ARBA" id="ARBA00022525"/>
    </source>
</evidence>
<dbReference type="CDD" id="cd00916">
    <property type="entry name" value="Npc2_like"/>
    <property type="match status" value="1"/>
</dbReference>
<dbReference type="AlphaFoldDB" id="A0A4S2L2Y2"/>
<dbReference type="InterPro" id="IPR033916">
    <property type="entry name" value="ML_Npc2-like"/>
</dbReference>
<dbReference type="STRING" id="300112.A0A4S2L2Y2"/>
<evidence type="ECO:0000256" key="2">
    <source>
        <dbReference type="ARBA" id="ARBA00006370"/>
    </source>
</evidence>
<name>A0A4S2L2Y2_9HYME</name>
<protein>
    <submittedName>
        <fullName evidence="8">NPC2-like protein</fullName>
    </submittedName>
</protein>
<evidence type="ECO:0000259" key="7">
    <source>
        <dbReference type="SMART" id="SM00737"/>
    </source>
</evidence>
<evidence type="ECO:0000256" key="1">
    <source>
        <dbReference type="ARBA" id="ARBA00004613"/>
    </source>
</evidence>
<organism evidence="8 9">
    <name type="scientific">Temnothorax longispinosus</name>
    <dbReference type="NCBI Taxonomy" id="300112"/>
    <lineage>
        <taxon>Eukaryota</taxon>
        <taxon>Metazoa</taxon>
        <taxon>Ecdysozoa</taxon>
        <taxon>Arthropoda</taxon>
        <taxon>Hexapoda</taxon>
        <taxon>Insecta</taxon>
        <taxon>Pterygota</taxon>
        <taxon>Neoptera</taxon>
        <taxon>Endopterygota</taxon>
        <taxon>Hymenoptera</taxon>
        <taxon>Apocrita</taxon>
        <taxon>Aculeata</taxon>
        <taxon>Formicoidea</taxon>
        <taxon>Formicidae</taxon>
        <taxon>Myrmicinae</taxon>
        <taxon>Temnothorax</taxon>
    </lineage>
</organism>
<keyword evidence="5" id="KW-1015">Disulfide bond</keyword>
<dbReference type="SUPFAM" id="SSF81296">
    <property type="entry name" value="E set domains"/>
    <property type="match status" value="1"/>
</dbReference>
<evidence type="ECO:0000256" key="4">
    <source>
        <dbReference type="ARBA" id="ARBA00022729"/>
    </source>
</evidence>
<feature type="signal peptide" evidence="6">
    <location>
        <begin position="1"/>
        <end position="18"/>
    </location>
</feature>
<dbReference type="InterPro" id="IPR014756">
    <property type="entry name" value="Ig_E-set"/>
</dbReference>
<dbReference type="SMART" id="SM00737">
    <property type="entry name" value="ML"/>
    <property type="match status" value="1"/>
</dbReference>
<keyword evidence="4 6" id="KW-0732">Signal</keyword>
<evidence type="ECO:0000256" key="5">
    <source>
        <dbReference type="ARBA" id="ARBA00023157"/>
    </source>
</evidence>
<dbReference type="PANTHER" id="PTHR11306:SF68">
    <property type="entry name" value="NPC INTRACELLULAR CHOLESTEROL TRANSPORTER 2"/>
    <property type="match status" value="1"/>
</dbReference>
<dbReference type="PANTHER" id="PTHR11306">
    <property type="entry name" value="NIEMANN PICK TYPE C2 PROTEIN NPC2-RELATED"/>
    <property type="match status" value="1"/>
</dbReference>
<sequence>MLRKTVLVFAALVVLTSATQVNYCDSETPFEDATQISVSGCDKPECLLKQGTDAVIEIKLSPNEDIQTLTNDVHAILFNVPLPFVGVDGTNACDNIFNADGSKAGCPLKKGVQYIYRNSFPVLSIYPRVPLTVRYALRQGNDRVICFEVPAKITK</sequence>
<feature type="chain" id="PRO_5020418581" evidence="6">
    <location>
        <begin position="19"/>
        <end position="155"/>
    </location>
</feature>
<comment type="similarity">
    <text evidence="2">Belongs to the NPC2 family.</text>
</comment>
<dbReference type="GO" id="GO:0005576">
    <property type="term" value="C:extracellular region"/>
    <property type="evidence" value="ECO:0007669"/>
    <property type="project" value="UniProtKB-SubCell"/>
</dbReference>
<gene>
    <name evidence="8" type="ORF">DBV15_01939</name>
</gene>
<evidence type="ECO:0000313" key="8">
    <source>
        <dbReference type="EMBL" id="TGZ54828.1"/>
    </source>
</evidence>
<reference evidence="8 9" key="1">
    <citation type="journal article" date="2019" name="Philos. Trans. R. Soc. Lond., B, Biol. Sci.">
        <title>Ant behaviour and brain gene expression of defending hosts depend on the ecological success of the intruding social parasite.</title>
        <authorList>
            <person name="Kaur R."/>
            <person name="Stoldt M."/>
            <person name="Jongepier E."/>
            <person name="Feldmeyer B."/>
            <person name="Menzel F."/>
            <person name="Bornberg-Bauer E."/>
            <person name="Foitzik S."/>
        </authorList>
    </citation>
    <scope>NUCLEOTIDE SEQUENCE [LARGE SCALE GENOMIC DNA]</scope>
    <source>
        <tissue evidence="8">Whole body</tissue>
    </source>
</reference>
<dbReference type="InterPro" id="IPR039670">
    <property type="entry name" value="NPC2-like"/>
</dbReference>
<dbReference type="GO" id="GO:0032934">
    <property type="term" value="F:sterol binding"/>
    <property type="evidence" value="ECO:0007669"/>
    <property type="project" value="InterPro"/>
</dbReference>
<dbReference type="GO" id="GO:0032367">
    <property type="term" value="P:intracellular cholesterol transport"/>
    <property type="evidence" value="ECO:0007669"/>
    <property type="project" value="InterPro"/>
</dbReference>
<feature type="domain" description="MD-2-related lipid-recognition" evidence="7">
    <location>
        <begin position="21"/>
        <end position="151"/>
    </location>
</feature>
<comment type="caution">
    <text evidence="8">The sequence shown here is derived from an EMBL/GenBank/DDBJ whole genome shotgun (WGS) entry which is preliminary data.</text>
</comment>
<dbReference type="EMBL" id="QBLH01000537">
    <property type="protein sequence ID" value="TGZ54828.1"/>
    <property type="molecule type" value="Genomic_DNA"/>
</dbReference>
<keyword evidence="3" id="KW-0964">Secreted</keyword>
<keyword evidence="9" id="KW-1185">Reference proteome</keyword>
<evidence type="ECO:0000256" key="6">
    <source>
        <dbReference type="SAM" id="SignalP"/>
    </source>
</evidence>
<evidence type="ECO:0000313" key="9">
    <source>
        <dbReference type="Proteomes" id="UP000310200"/>
    </source>
</evidence>
<accession>A0A4S2L2Y2</accession>
<dbReference type="InterPro" id="IPR003172">
    <property type="entry name" value="ML_dom"/>
</dbReference>
<dbReference type="Pfam" id="PF02221">
    <property type="entry name" value="E1_DerP2_DerF2"/>
    <property type="match status" value="1"/>
</dbReference>
<dbReference type="Gene3D" id="2.60.40.770">
    <property type="match status" value="1"/>
</dbReference>
<dbReference type="Proteomes" id="UP000310200">
    <property type="component" value="Unassembled WGS sequence"/>
</dbReference>